<evidence type="ECO:0000259" key="10">
    <source>
        <dbReference type="PROSITE" id="PS51352"/>
    </source>
</evidence>
<protein>
    <submittedName>
        <fullName evidence="11">Protein-disulfide reductase DsbD</fullName>
        <ecNumber evidence="11">1.8.1.8</ecNumber>
    </submittedName>
</protein>
<dbReference type="InterPro" id="IPR028250">
    <property type="entry name" value="DsbDN"/>
</dbReference>
<sequence length="572" mass="62361">MLRLTLRLLVFLSVSFSAMLHALDFSSLNSEPDFLPVEQAFQFDFQQMGDELKLSWTIADGYYLYKDKTRAKSSVGSGGAEIPLTFKQSGKEKHDEYFGLVTVFRQQLDVTLDVAQVNKDKLLVTYQGCADAGLCYPPVLVEVPLLDKPSSGVNTAQETTSAVSTELFDDKSFVLTLLGFLLLGIGLSLTPCVLPMVPILSTIISSQKSTLVRSSLLLSVAYVLGMATFYTLSGILVGYFGASFNLQLYLQEPWLVVVFTAIFVALAFAMFGFYELQLPQKWQDKLQQGQGKSKGLLATYVAGGISAFALSPCVSAPLASALVYISTTGDAVLGGSALFALSIGMGLPLILVGAGLGTALPKSGSWMIVVKQLFGVLMLAMAVWMFARLLSPLYAAALWSTLAIWLAAHLGLFNSVATAFDKNKQALAWILLIGSVFWFYHHYHMAYPSATSSLAQAAKPALVKRVDNVAELNALIASSGKRTVVDLYADWCASCQVIEHEVFAKVDAADYPNYQFLQLDLTDMTTAKQSFLSMHNLFGPPALLIFPAGETEQAEFIYQAEFGLEQFLDWLQ</sequence>
<dbReference type="EMBL" id="JBELOE010000170">
    <property type="protein sequence ID" value="MER2491960.1"/>
    <property type="molecule type" value="Genomic_DNA"/>
</dbReference>
<proteinExistence type="predicted"/>
<feature type="transmembrane region" description="Helical" evidence="8">
    <location>
        <begin position="331"/>
        <end position="356"/>
    </location>
</feature>
<evidence type="ECO:0000256" key="1">
    <source>
        <dbReference type="ARBA" id="ARBA00004651"/>
    </source>
</evidence>
<dbReference type="Gene3D" id="2.60.40.1250">
    <property type="entry name" value="Thiol:disulfide interchange protein DsbD, N-terminal domain"/>
    <property type="match status" value="1"/>
</dbReference>
<organism evidence="11 12">
    <name type="scientific">Catenovulum sediminis</name>
    <dbReference type="NCBI Taxonomy" id="1740262"/>
    <lineage>
        <taxon>Bacteria</taxon>
        <taxon>Pseudomonadati</taxon>
        <taxon>Pseudomonadota</taxon>
        <taxon>Gammaproteobacteria</taxon>
        <taxon>Alteromonadales</taxon>
        <taxon>Alteromonadaceae</taxon>
        <taxon>Catenovulum</taxon>
    </lineage>
</organism>
<feature type="signal peptide" evidence="9">
    <location>
        <begin position="1"/>
        <end position="22"/>
    </location>
</feature>
<keyword evidence="9" id="KW-0732">Signal</keyword>
<dbReference type="Proteomes" id="UP001467690">
    <property type="component" value="Unassembled WGS sequence"/>
</dbReference>
<dbReference type="EC" id="1.8.1.8" evidence="11"/>
<dbReference type="InterPro" id="IPR017937">
    <property type="entry name" value="Thioredoxin_CS"/>
</dbReference>
<keyword evidence="3 8" id="KW-0812">Transmembrane</keyword>
<dbReference type="Gene3D" id="3.40.30.10">
    <property type="entry name" value="Glutaredoxin"/>
    <property type="match status" value="1"/>
</dbReference>
<dbReference type="NCBIfam" id="NF001419">
    <property type="entry name" value="PRK00293.1"/>
    <property type="match status" value="1"/>
</dbReference>
<dbReference type="SUPFAM" id="SSF52833">
    <property type="entry name" value="Thioredoxin-like"/>
    <property type="match status" value="1"/>
</dbReference>
<keyword evidence="4" id="KW-0201">Cytochrome c-type biogenesis</keyword>
<evidence type="ECO:0000256" key="9">
    <source>
        <dbReference type="SAM" id="SignalP"/>
    </source>
</evidence>
<keyword evidence="7" id="KW-0676">Redox-active center</keyword>
<evidence type="ECO:0000256" key="5">
    <source>
        <dbReference type="ARBA" id="ARBA00022989"/>
    </source>
</evidence>
<evidence type="ECO:0000313" key="12">
    <source>
        <dbReference type="Proteomes" id="UP001467690"/>
    </source>
</evidence>
<gene>
    <name evidence="11" type="primary">dsbD</name>
    <name evidence="11" type="ORF">ABS311_08690</name>
</gene>
<evidence type="ECO:0000256" key="3">
    <source>
        <dbReference type="ARBA" id="ARBA00022692"/>
    </source>
</evidence>
<dbReference type="InterPro" id="IPR036249">
    <property type="entry name" value="Thioredoxin-like_sf"/>
</dbReference>
<evidence type="ECO:0000256" key="7">
    <source>
        <dbReference type="ARBA" id="ARBA00023284"/>
    </source>
</evidence>
<feature type="transmembrane region" description="Helical" evidence="8">
    <location>
        <begin position="393"/>
        <end position="414"/>
    </location>
</feature>
<dbReference type="PANTHER" id="PTHR32234">
    <property type="entry name" value="THIOL:DISULFIDE INTERCHANGE PROTEIN DSBD"/>
    <property type="match status" value="1"/>
</dbReference>
<dbReference type="Pfam" id="PF00085">
    <property type="entry name" value="Thioredoxin"/>
    <property type="match status" value="1"/>
</dbReference>
<comment type="subcellular location">
    <subcellularLocation>
        <location evidence="1">Cell membrane</location>
        <topology evidence="1">Multi-pass membrane protein</topology>
    </subcellularLocation>
</comment>
<dbReference type="Pfam" id="PF02683">
    <property type="entry name" value="DsbD_TM"/>
    <property type="match status" value="1"/>
</dbReference>
<keyword evidence="5 8" id="KW-1133">Transmembrane helix</keyword>
<dbReference type="SUPFAM" id="SSF74863">
    <property type="entry name" value="Thiol:disulfide interchange protein DsbD, N-terminal domain (DsbD-alpha)"/>
    <property type="match status" value="1"/>
</dbReference>
<dbReference type="GO" id="GO:0047134">
    <property type="term" value="F:protein-disulfide reductase [NAD(P)H] activity"/>
    <property type="evidence" value="ECO:0007669"/>
    <property type="project" value="UniProtKB-EC"/>
</dbReference>
<feature type="domain" description="Thioredoxin" evidence="10">
    <location>
        <begin position="452"/>
        <end position="572"/>
    </location>
</feature>
<evidence type="ECO:0000313" key="11">
    <source>
        <dbReference type="EMBL" id="MER2491960.1"/>
    </source>
</evidence>
<comment type="caution">
    <text evidence="11">The sequence shown here is derived from an EMBL/GenBank/DDBJ whole genome shotgun (WGS) entry which is preliminary data.</text>
</comment>
<dbReference type="PROSITE" id="PS51352">
    <property type="entry name" value="THIOREDOXIN_2"/>
    <property type="match status" value="1"/>
</dbReference>
<feature type="transmembrane region" description="Helical" evidence="8">
    <location>
        <begin position="368"/>
        <end position="387"/>
    </location>
</feature>
<dbReference type="PROSITE" id="PS00194">
    <property type="entry name" value="THIOREDOXIN_1"/>
    <property type="match status" value="1"/>
</dbReference>
<evidence type="ECO:0000256" key="8">
    <source>
        <dbReference type="SAM" id="Phobius"/>
    </source>
</evidence>
<feature type="transmembrane region" description="Helical" evidence="8">
    <location>
        <begin position="297"/>
        <end position="325"/>
    </location>
</feature>
<evidence type="ECO:0000256" key="6">
    <source>
        <dbReference type="ARBA" id="ARBA00023136"/>
    </source>
</evidence>
<dbReference type="InterPro" id="IPR013766">
    <property type="entry name" value="Thioredoxin_domain"/>
</dbReference>
<feature type="transmembrane region" description="Helical" evidence="8">
    <location>
        <begin position="173"/>
        <end position="204"/>
    </location>
</feature>
<keyword evidence="6 8" id="KW-0472">Membrane</keyword>
<dbReference type="InterPro" id="IPR036929">
    <property type="entry name" value="DsbDN_sf"/>
</dbReference>
<keyword evidence="11" id="KW-0560">Oxidoreductase</keyword>
<dbReference type="Pfam" id="PF11412">
    <property type="entry name" value="DsbD_N"/>
    <property type="match status" value="1"/>
</dbReference>
<keyword evidence="12" id="KW-1185">Reference proteome</keyword>
<feature type="chain" id="PRO_5045767589" evidence="9">
    <location>
        <begin position="23"/>
        <end position="572"/>
    </location>
</feature>
<name>A0ABV1RGV3_9ALTE</name>
<feature type="transmembrane region" description="Helical" evidence="8">
    <location>
        <begin position="254"/>
        <end position="276"/>
    </location>
</feature>
<reference evidence="11 12" key="1">
    <citation type="submission" date="2024-06" db="EMBL/GenBank/DDBJ databases">
        <authorList>
            <person name="Chen R.Y."/>
        </authorList>
    </citation>
    <scope>NUCLEOTIDE SEQUENCE [LARGE SCALE GENOMIC DNA]</scope>
    <source>
        <strain evidence="11 12">D2</strain>
    </source>
</reference>
<dbReference type="InterPro" id="IPR003834">
    <property type="entry name" value="Cyt_c_assmbl_TM_dom"/>
</dbReference>
<dbReference type="PANTHER" id="PTHR32234:SF0">
    <property type="entry name" value="THIOL:DISULFIDE INTERCHANGE PROTEIN DSBD"/>
    <property type="match status" value="1"/>
</dbReference>
<evidence type="ECO:0000256" key="2">
    <source>
        <dbReference type="ARBA" id="ARBA00022475"/>
    </source>
</evidence>
<dbReference type="RefSeq" id="WP_350401508.1">
    <property type="nucleotide sequence ID" value="NZ_JBELOE010000170.1"/>
</dbReference>
<feature type="transmembrane region" description="Helical" evidence="8">
    <location>
        <begin position="426"/>
        <end position="443"/>
    </location>
</feature>
<accession>A0ABV1RGV3</accession>
<feature type="transmembrane region" description="Helical" evidence="8">
    <location>
        <begin position="216"/>
        <end position="242"/>
    </location>
</feature>
<keyword evidence="2" id="KW-1003">Cell membrane</keyword>
<evidence type="ECO:0000256" key="4">
    <source>
        <dbReference type="ARBA" id="ARBA00022748"/>
    </source>
</evidence>